<reference evidence="1 2" key="1">
    <citation type="submission" date="2015-11" db="EMBL/GenBank/DDBJ databases">
        <title>Draft genome sequence of Paramesorhizobium deserti A-3-E, a strain highly resistant to diverse beta-lactam antibiotics.</title>
        <authorList>
            <person name="Lv R."/>
            <person name="Yang X."/>
            <person name="Fang N."/>
            <person name="Guo J."/>
            <person name="Luo X."/>
            <person name="Peng F."/>
            <person name="Yang R."/>
            <person name="Cui Y."/>
            <person name="Fang C."/>
            <person name="Song Y."/>
        </authorList>
    </citation>
    <scope>NUCLEOTIDE SEQUENCE [LARGE SCALE GENOMIC DNA]</scope>
    <source>
        <strain evidence="1 2">A-3-E</strain>
    </source>
</reference>
<dbReference type="CDD" id="cd07067">
    <property type="entry name" value="HP_PGM_like"/>
    <property type="match status" value="1"/>
</dbReference>
<dbReference type="Pfam" id="PF00300">
    <property type="entry name" value="His_Phos_1"/>
    <property type="match status" value="1"/>
</dbReference>
<dbReference type="PANTHER" id="PTHR47623:SF1">
    <property type="entry name" value="OS09G0287300 PROTEIN"/>
    <property type="match status" value="1"/>
</dbReference>
<evidence type="ECO:0008006" key="3">
    <source>
        <dbReference type="Google" id="ProtNLM"/>
    </source>
</evidence>
<dbReference type="AlphaFoldDB" id="A0A135HV06"/>
<evidence type="ECO:0000313" key="1">
    <source>
        <dbReference type="EMBL" id="KXF77001.1"/>
    </source>
</evidence>
<dbReference type="InterPro" id="IPR029033">
    <property type="entry name" value="His_PPase_superfam"/>
</dbReference>
<accession>A0A135HV06</accession>
<dbReference type="PANTHER" id="PTHR47623">
    <property type="entry name" value="OS09G0287300 PROTEIN"/>
    <property type="match status" value="1"/>
</dbReference>
<dbReference type="SUPFAM" id="SSF53254">
    <property type="entry name" value="Phosphoglycerate mutase-like"/>
    <property type="match status" value="1"/>
</dbReference>
<dbReference type="RefSeq" id="WP_068882593.1">
    <property type="nucleotide sequence ID" value="NZ_LNTU01000023.1"/>
</dbReference>
<name>A0A135HV06_9HYPH</name>
<dbReference type="OrthoDB" id="9810154at2"/>
<dbReference type="InterPro" id="IPR013078">
    <property type="entry name" value="His_Pase_superF_clade-1"/>
</dbReference>
<gene>
    <name evidence="1" type="ORF">ATN84_13520</name>
</gene>
<keyword evidence="2" id="KW-1185">Reference proteome</keyword>
<dbReference type="SMART" id="SM00855">
    <property type="entry name" value="PGAM"/>
    <property type="match status" value="1"/>
</dbReference>
<proteinExistence type="predicted"/>
<dbReference type="Proteomes" id="UP000070107">
    <property type="component" value="Unassembled WGS sequence"/>
</dbReference>
<sequence length="168" mass="17355">MSRIYLLRHAKAVAAAPGMRDFDRPLSNGGAKAARNMGSAMAVAGFIPDLAICSTAKRTRETLDNLRLTLTSPFPAADSDALYTANANGYLDAVHDAGDASCVLVIGHNPSMEELALALATKGHPALLQRLSHGFPTAGLAVIDFEGPLADAAAGAGTLRAFITPADI</sequence>
<protein>
    <recommendedName>
        <fullName evidence="3">Histidine phosphatase</fullName>
    </recommendedName>
</protein>
<organism evidence="1 2">
    <name type="scientific">Paramesorhizobium deserti</name>
    <dbReference type="NCBI Taxonomy" id="1494590"/>
    <lineage>
        <taxon>Bacteria</taxon>
        <taxon>Pseudomonadati</taxon>
        <taxon>Pseudomonadota</taxon>
        <taxon>Alphaproteobacteria</taxon>
        <taxon>Hyphomicrobiales</taxon>
        <taxon>Phyllobacteriaceae</taxon>
        <taxon>Paramesorhizobium</taxon>
    </lineage>
</organism>
<dbReference type="Gene3D" id="3.40.50.1240">
    <property type="entry name" value="Phosphoglycerate mutase-like"/>
    <property type="match status" value="1"/>
</dbReference>
<evidence type="ECO:0000313" key="2">
    <source>
        <dbReference type="Proteomes" id="UP000070107"/>
    </source>
</evidence>
<dbReference type="STRING" id="1494590.ATN84_13520"/>
<comment type="caution">
    <text evidence="1">The sequence shown here is derived from an EMBL/GenBank/DDBJ whole genome shotgun (WGS) entry which is preliminary data.</text>
</comment>
<dbReference type="EMBL" id="LNTU01000023">
    <property type="protein sequence ID" value="KXF77001.1"/>
    <property type="molecule type" value="Genomic_DNA"/>
</dbReference>